<organism evidence="1 3">
    <name type="scientific">Candidatus Chlorohelix allophototropha</name>
    <dbReference type="NCBI Taxonomy" id="3003348"/>
    <lineage>
        <taxon>Bacteria</taxon>
        <taxon>Bacillati</taxon>
        <taxon>Chloroflexota</taxon>
        <taxon>Chloroflexia</taxon>
        <taxon>Candidatus Chloroheliales</taxon>
        <taxon>Candidatus Chloroheliaceae</taxon>
        <taxon>Candidatus Chlorohelix</taxon>
    </lineage>
</organism>
<evidence type="ECO:0000313" key="1">
    <source>
        <dbReference type="EMBL" id="NWJ46441.1"/>
    </source>
</evidence>
<keyword evidence="4" id="KW-1185">Reference proteome</keyword>
<dbReference type="RefSeq" id="WP_341467694.1">
    <property type="nucleotide sequence ID" value="NZ_CP128399.1"/>
</dbReference>
<evidence type="ECO:0000313" key="2">
    <source>
        <dbReference type="EMBL" id="WJW65809.1"/>
    </source>
</evidence>
<dbReference type="EMBL" id="CP128399">
    <property type="protein sequence ID" value="WJW65809.1"/>
    <property type="molecule type" value="Genomic_DNA"/>
</dbReference>
<reference evidence="2" key="2">
    <citation type="journal article" date="2024" name="Nature">
        <title>Anoxygenic phototroph of the Chloroflexota uses a type I reaction centre.</title>
        <authorList>
            <person name="Tsuji J.M."/>
            <person name="Shaw N.A."/>
            <person name="Nagashima S."/>
            <person name="Venkiteswaran J.J."/>
            <person name="Schiff S.L."/>
            <person name="Watanabe T."/>
            <person name="Fukui M."/>
            <person name="Hanada S."/>
            <person name="Tank M."/>
            <person name="Neufeld J.D."/>
        </authorList>
    </citation>
    <scope>NUCLEOTIDE SEQUENCE</scope>
    <source>
        <strain evidence="2">L227-S17</strain>
    </source>
</reference>
<dbReference type="Proteomes" id="UP000521676">
    <property type="component" value="Unassembled WGS sequence"/>
</dbReference>
<accession>A0A8T7M2S7</accession>
<evidence type="ECO:0000313" key="3">
    <source>
        <dbReference type="Proteomes" id="UP000521676"/>
    </source>
</evidence>
<dbReference type="EMBL" id="JACATZ010000001">
    <property type="protein sequence ID" value="NWJ46441.1"/>
    <property type="molecule type" value="Genomic_DNA"/>
</dbReference>
<reference evidence="1 3" key="1">
    <citation type="submission" date="2020-06" db="EMBL/GenBank/DDBJ databases">
        <title>Anoxygenic phototrophic Chloroflexota member uses a Type I reaction center.</title>
        <authorList>
            <person name="Tsuji J.M."/>
            <person name="Shaw N.A."/>
            <person name="Nagashima S."/>
            <person name="Venkiteswaran J."/>
            <person name="Schiff S.L."/>
            <person name="Hanada S."/>
            <person name="Tank M."/>
            <person name="Neufeld J.D."/>
        </authorList>
    </citation>
    <scope>NUCLEOTIDE SEQUENCE [LARGE SCALE GENOMIC DNA]</scope>
    <source>
        <strain evidence="1">L227-S17</strain>
    </source>
</reference>
<sequence>MVSLSIAIITHPARLPYAMGLQAELNDQIERSPNFDRFFTPSLVVDDYPGGWYPRQGLRAANAFNPNATHHLVIEDDIELTPRFLDTALKILEALESNNLEVVLTFMSFAPVTATLQEQGHRWIYRDTMSGFWATILPIELWQAVYDWGISTLEFTPGRPRPMFETLITFYHHFVIKKPCRVYIPIPNLVQHLELESLLGHKYFNKPRTSPTFKRVVTDTDDPFYLDWSKDITEPVKISGYSLTKFYKMPYWRNYVNQF</sequence>
<name>A0A8T7M2S7_9CHLR</name>
<dbReference type="AlphaFoldDB" id="A0A8T7M2S7"/>
<gene>
    <name evidence="1" type="ORF">HXX08_11230</name>
    <name evidence="2" type="ORF">OZ401_001588</name>
</gene>
<proteinExistence type="predicted"/>
<dbReference type="Proteomes" id="UP001431572">
    <property type="component" value="Chromosome 1"/>
</dbReference>
<protein>
    <submittedName>
        <fullName evidence="1">Uncharacterized protein</fullName>
    </submittedName>
</protein>
<evidence type="ECO:0000313" key="4">
    <source>
        <dbReference type="Proteomes" id="UP001431572"/>
    </source>
</evidence>